<dbReference type="Pfam" id="PF05523">
    <property type="entry name" value="FdtA"/>
    <property type="match status" value="1"/>
</dbReference>
<dbReference type="Gene3D" id="2.60.120.10">
    <property type="entry name" value="Jelly Rolls"/>
    <property type="match status" value="1"/>
</dbReference>
<dbReference type="EMBL" id="JAFBEV010000003">
    <property type="protein sequence ID" value="MBM7657062.1"/>
    <property type="molecule type" value="Genomic_DNA"/>
</dbReference>
<protein>
    <submittedName>
        <fullName evidence="2">dTDP-4-dehydrorhamnose 3,5-epimerase-like enzyme</fullName>
    </submittedName>
</protein>
<keyword evidence="3" id="KW-1185">Reference proteome</keyword>
<dbReference type="InterPro" id="IPR014710">
    <property type="entry name" value="RmlC-like_jellyroll"/>
</dbReference>
<dbReference type="CDD" id="cd20292">
    <property type="entry name" value="cupin_QdtA-like"/>
    <property type="match status" value="1"/>
</dbReference>
<gene>
    <name evidence="2" type="ORF">JOC27_000503</name>
</gene>
<organism evidence="2 3">
    <name type="scientific">Sporolactobacillus spathodeae</name>
    <dbReference type="NCBI Taxonomy" id="1465502"/>
    <lineage>
        <taxon>Bacteria</taxon>
        <taxon>Bacillati</taxon>
        <taxon>Bacillota</taxon>
        <taxon>Bacilli</taxon>
        <taxon>Bacillales</taxon>
        <taxon>Sporolactobacillaceae</taxon>
        <taxon>Sporolactobacillus</taxon>
    </lineage>
</organism>
<name>A0ABS2Q5J9_9BACL</name>
<comment type="caution">
    <text evidence="2">The sequence shown here is derived from an EMBL/GenBank/DDBJ whole genome shotgun (WGS) entry which is preliminary data.</text>
</comment>
<evidence type="ECO:0000313" key="2">
    <source>
        <dbReference type="EMBL" id="MBM7657062.1"/>
    </source>
</evidence>
<dbReference type="InterPro" id="IPR011051">
    <property type="entry name" value="RmlC_Cupin_sf"/>
</dbReference>
<reference evidence="2 3" key="1">
    <citation type="submission" date="2021-01" db="EMBL/GenBank/DDBJ databases">
        <title>Genomic Encyclopedia of Type Strains, Phase IV (KMG-IV): sequencing the most valuable type-strain genomes for metagenomic binning, comparative biology and taxonomic classification.</title>
        <authorList>
            <person name="Goeker M."/>
        </authorList>
    </citation>
    <scope>NUCLEOTIDE SEQUENCE [LARGE SCALE GENOMIC DNA]</scope>
    <source>
        <strain evidence="2 3">DSM 100968</strain>
    </source>
</reference>
<dbReference type="InterPro" id="IPR008894">
    <property type="entry name" value="QdtA_cupin_dom"/>
</dbReference>
<feature type="domain" description="Sugar 3,4-ketoisomerase QdtA cupin" evidence="1">
    <location>
        <begin position="3"/>
        <end position="131"/>
    </location>
</feature>
<evidence type="ECO:0000313" key="3">
    <source>
        <dbReference type="Proteomes" id="UP000823201"/>
    </source>
</evidence>
<proteinExistence type="predicted"/>
<dbReference type="SUPFAM" id="SSF51182">
    <property type="entry name" value="RmlC-like cupins"/>
    <property type="match status" value="1"/>
</dbReference>
<sequence>MYNCALLKFKDIASQDGHLTSIEEKIHVPFKIKRIYYITGVAQNIARGFHAHRRLQQVLICLNGSIKIKVKNPNEEQIIELNNPSVGLYIGPLVWHEMFDFTKKSVLLVVASEHYAGEDYIRDYNHYLTEAKATFAEHPVNPL</sequence>
<dbReference type="RefSeq" id="WP_205005422.1">
    <property type="nucleotide sequence ID" value="NZ_CBCRXA010000003.1"/>
</dbReference>
<accession>A0ABS2Q5J9</accession>
<dbReference type="Proteomes" id="UP000823201">
    <property type="component" value="Unassembled WGS sequence"/>
</dbReference>
<evidence type="ECO:0000259" key="1">
    <source>
        <dbReference type="Pfam" id="PF05523"/>
    </source>
</evidence>